<evidence type="ECO:0000313" key="3">
    <source>
        <dbReference type="Proteomes" id="UP000276133"/>
    </source>
</evidence>
<keyword evidence="1" id="KW-0472">Membrane</keyword>
<keyword evidence="3" id="KW-1185">Reference proteome</keyword>
<keyword evidence="1" id="KW-1133">Transmembrane helix</keyword>
<name>A0A3M7S414_BRAPC</name>
<organism evidence="2 3">
    <name type="scientific">Brachionus plicatilis</name>
    <name type="common">Marine rotifer</name>
    <name type="synonym">Brachionus muelleri</name>
    <dbReference type="NCBI Taxonomy" id="10195"/>
    <lineage>
        <taxon>Eukaryota</taxon>
        <taxon>Metazoa</taxon>
        <taxon>Spiralia</taxon>
        <taxon>Gnathifera</taxon>
        <taxon>Rotifera</taxon>
        <taxon>Eurotatoria</taxon>
        <taxon>Monogononta</taxon>
        <taxon>Pseudotrocha</taxon>
        <taxon>Ploima</taxon>
        <taxon>Brachionidae</taxon>
        <taxon>Brachionus</taxon>
    </lineage>
</organism>
<reference evidence="2 3" key="1">
    <citation type="journal article" date="2018" name="Sci. Rep.">
        <title>Genomic signatures of local adaptation to the degree of environmental predictability in rotifers.</title>
        <authorList>
            <person name="Franch-Gras L."/>
            <person name="Hahn C."/>
            <person name="Garcia-Roger E.M."/>
            <person name="Carmona M.J."/>
            <person name="Serra M."/>
            <person name="Gomez A."/>
        </authorList>
    </citation>
    <scope>NUCLEOTIDE SEQUENCE [LARGE SCALE GENOMIC DNA]</scope>
    <source>
        <strain evidence="2">HYR1</strain>
    </source>
</reference>
<feature type="transmembrane region" description="Helical" evidence="1">
    <location>
        <begin position="6"/>
        <end position="30"/>
    </location>
</feature>
<evidence type="ECO:0000256" key="1">
    <source>
        <dbReference type="SAM" id="Phobius"/>
    </source>
</evidence>
<accession>A0A3M7S414</accession>
<keyword evidence="1" id="KW-0812">Transmembrane</keyword>
<comment type="caution">
    <text evidence="2">The sequence shown here is derived from an EMBL/GenBank/DDBJ whole genome shotgun (WGS) entry which is preliminary data.</text>
</comment>
<evidence type="ECO:0000313" key="2">
    <source>
        <dbReference type="EMBL" id="RNA30380.1"/>
    </source>
</evidence>
<proteinExistence type="predicted"/>
<dbReference type="AlphaFoldDB" id="A0A3M7S414"/>
<dbReference type="Proteomes" id="UP000276133">
    <property type="component" value="Unassembled WGS sequence"/>
</dbReference>
<gene>
    <name evidence="2" type="ORF">BpHYR1_031958</name>
</gene>
<sequence length="65" mass="7528">MSVSLIIPFLIVPHFSNLFDLHIFFIMPLIRKPITLNSKNQVSRQYGVSPIQQEISCFFSGLIYK</sequence>
<dbReference type="EMBL" id="REGN01002090">
    <property type="protein sequence ID" value="RNA30380.1"/>
    <property type="molecule type" value="Genomic_DNA"/>
</dbReference>
<protein>
    <submittedName>
        <fullName evidence="2">Uncharacterized protein</fullName>
    </submittedName>
</protein>